<keyword evidence="1" id="KW-0238">DNA-binding</keyword>
<dbReference type="Pfam" id="PF01475">
    <property type="entry name" value="FUR"/>
    <property type="match status" value="1"/>
</dbReference>
<dbReference type="InterPro" id="IPR002481">
    <property type="entry name" value="FUR"/>
</dbReference>
<dbReference type="InterPro" id="IPR036390">
    <property type="entry name" value="WH_DNA-bd_sf"/>
</dbReference>
<dbReference type="CDD" id="cd07153">
    <property type="entry name" value="Fur_like"/>
    <property type="match status" value="1"/>
</dbReference>
<dbReference type="InterPro" id="IPR036388">
    <property type="entry name" value="WH-like_DNA-bd_sf"/>
</dbReference>
<keyword evidence="1" id="KW-0963">Cytoplasm</keyword>
<keyword evidence="1" id="KW-0862">Zinc</keyword>
<comment type="caution">
    <text evidence="2">The sequence shown here is derived from an EMBL/GenBank/DDBJ whole genome shotgun (WGS) entry which is preliminary data.</text>
</comment>
<keyword evidence="1" id="KW-0804">Transcription</keyword>
<dbReference type="GO" id="GO:0003700">
    <property type="term" value="F:DNA-binding transcription factor activity"/>
    <property type="evidence" value="ECO:0007669"/>
    <property type="project" value="UniProtKB-UniRule"/>
</dbReference>
<reference evidence="2" key="1">
    <citation type="submission" date="2019-12" db="EMBL/GenBank/DDBJ databases">
        <title>Comparative genomics gives insights into the taxonomy of the Azoarcus-Aromatoleum group and reveals separate origins of nif in the plant-associated Azoarcus and non-plant-associated Aromatoleum sub-groups.</title>
        <authorList>
            <person name="Lafos M."/>
            <person name="Maluk M."/>
            <person name="Batista M."/>
            <person name="Junghare M."/>
            <person name="Carmona M."/>
            <person name="Faoro H."/>
            <person name="Cruz L.M."/>
            <person name="Battistoni F."/>
            <person name="De Souza E."/>
            <person name="Pedrosa F."/>
            <person name="Chen W.-M."/>
            <person name="Poole P.S."/>
            <person name="Dixon R.A."/>
            <person name="James E.K."/>
        </authorList>
    </citation>
    <scope>NUCLEOTIDE SEQUENCE</scope>
    <source>
        <strain evidence="2">NSC3</strain>
    </source>
</reference>
<dbReference type="GO" id="GO:0000976">
    <property type="term" value="F:transcription cis-regulatory region binding"/>
    <property type="evidence" value="ECO:0007669"/>
    <property type="project" value="TreeGrafter"/>
</dbReference>
<protein>
    <recommendedName>
        <fullName evidence="1">Ferric uptake regulation protein</fullName>
    </recommendedName>
</protein>
<gene>
    <name evidence="1" type="primary">fur</name>
    <name evidence="2" type="ORF">GPA21_18505</name>
</gene>
<name>A0A972J9J9_9RHOO</name>
<keyword evidence="1" id="KW-0805">Transcription regulation</keyword>
<comment type="similarity">
    <text evidence="1">Belongs to the Fur family.</text>
</comment>
<dbReference type="RefSeq" id="WP_168989572.1">
    <property type="nucleotide sequence ID" value="NZ_CAWPHM010000085.1"/>
</dbReference>
<dbReference type="PANTHER" id="PTHR33202">
    <property type="entry name" value="ZINC UPTAKE REGULATION PROTEIN"/>
    <property type="match status" value="1"/>
</dbReference>
<dbReference type="GO" id="GO:1900376">
    <property type="term" value="P:regulation of secondary metabolite biosynthetic process"/>
    <property type="evidence" value="ECO:0007669"/>
    <property type="project" value="TreeGrafter"/>
</dbReference>
<evidence type="ECO:0000256" key="1">
    <source>
        <dbReference type="RuleBase" id="RU364037"/>
    </source>
</evidence>
<keyword evidence="1" id="KW-0678">Repressor</keyword>
<keyword evidence="3" id="KW-1185">Reference proteome</keyword>
<keyword evidence="1" id="KW-0408">Iron</keyword>
<comment type="subunit">
    <text evidence="1">Homodimer.</text>
</comment>
<sequence length="139" mass="15686">MVTTRFPGAAERLRKAGIPPTRQRVAIAEVLFARPVHLSADQVLARVREHMPEMSRATVYNTLKLFREKNMVRELVVDPERVFYDSNTAPHYHLFDVRTGELSDVSADELQVIGTPVLPAGLELEEVDVIIRVRSRAPA</sequence>
<keyword evidence="1" id="KW-0479">Metal-binding</keyword>
<dbReference type="Proteomes" id="UP000599523">
    <property type="component" value="Unassembled WGS sequence"/>
</dbReference>
<dbReference type="PANTHER" id="PTHR33202:SF8">
    <property type="entry name" value="PEROXIDE-RESPONSIVE REPRESSOR PERR"/>
    <property type="match status" value="1"/>
</dbReference>
<dbReference type="GO" id="GO:0008270">
    <property type="term" value="F:zinc ion binding"/>
    <property type="evidence" value="ECO:0007669"/>
    <property type="project" value="TreeGrafter"/>
</dbReference>
<dbReference type="AlphaFoldDB" id="A0A972J9J9"/>
<dbReference type="SUPFAM" id="SSF46785">
    <property type="entry name" value="Winged helix' DNA-binding domain"/>
    <property type="match status" value="1"/>
</dbReference>
<dbReference type="EMBL" id="WTVM01000177">
    <property type="protein sequence ID" value="NMG04944.1"/>
    <property type="molecule type" value="Genomic_DNA"/>
</dbReference>
<proteinExistence type="inferred from homology"/>
<dbReference type="Gene3D" id="1.10.10.10">
    <property type="entry name" value="Winged helix-like DNA-binding domain superfamily/Winged helix DNA-binding domain"/>
    <property type="match status" value="1"/>
</dbReference>
<dbReference type="GO" id="GO:0005737">
    <property type="term" value="C:cytoplasm"/>
    <property type="evidence" value="ECO:0007669"/>
    <property type="project" value="UniProtKB-SubCell"/>
</dbReference>
<organism evidence="2 3">
    <name type="scientific">Azoarcus taiwanensis</name>
    <dbReference type="NCBI Taxonomy" id="666964"/>
    <lineage>
        <taxon>Bacteria</taxon>
        <taxon>Pseudomonadati</taxon>
        <taxon>Pseudomonadota</taxon>
        <taxon>Betaproteobacteria</taxon>
        <taxon>Rhodocyclales</taxon>
        <taxon>Zoogloeaceae</taxon>
        <taxon>Azoarcus</taxon>
    </lineage>
</organism>
<dbReference type="GO" id="GO:0045892">
    <property type="term" value="P:negative regulation of DNA-templated transcription"/>
    <property type="evidence" value="ECO:0007669"/>
    <property type="project" value="TreeGrafter"/>
</dbReference>
<evidence type="ECO:0000313" key="3">
    <source>
        <dbReference type="Proteomes" id="UP000599523"/>
    </source>
</evidence>
<comment type="subcellular location">
    <subcellularLocation>
        <location evidence="1">Cytoplasm</location>
    </subcellularLocation>
</comment>
<accession>A0A972J9J9</accession>
<evidence type="ECO:0000313" key="2">
    <source>
        <dbReference type="EMBL" id="NMG04944.1"/>
    </source>
</evidence>